<protein>
    <recommendedName>
        <fullName evidence="4">DUF2130 domain-containing protein</fullName>
    </recommendedName>
</protein>
<dbReference type="Pfam" id="PF09903">
    <property type="entry name" value="DUF2130"/>
    <property type="match status" value="1"/>
</dbReference>
<accession>A0A9Q3L7A5</accession>
<evidence type="ECO:0000313" key="2">
    <source>
        <dbReference type="EMBL" id="MBW0602478.1"/>
    </source>
</evidence>
<sequence length="468" mass="55400">MNDLKIKCPNCSITIELSEKVENEIYNFFYEKSNKKIENELHKKMSNEFESKLEKEKNAFKDQLNDYIYKAIEEKNILTSEITELKNINTNIVKEHSLELQKMENEYKISLNEEIRKIENGIKTQIDILKEQNTKLILTSQEKEIEMTKNFDEKLKQTIHEQKDKLEKLINDKDAEIAKISLVNNKLTEELAKINETQKNELNSSKIYGISSFGGTLEEYCKDKYLEECDPEIQKFSLFHKDTKVDDENEKGDFIYRLFLDEDKKIEITSIMFEMKRMMSNENKKNTSFLEKLNRNRINKKCKYAVLVSTYEPENEIYNNGFKDMSGIYENTYIIRPKQIVEFIKFIVKFERDYYKLKLKDKENDEYKLSLINLEETIHSQVTSILKTSEAMDKNLDKVEASIDAAIKQLSLVKDTFTIFKNRLNSELPNKLHNLELKKLVNKNPIIKQKLIDEKAKQEYEAEITTEE</sequence>
<evidence type="ECO:0000313" key="3">
    <source>
        <dbReference type="Proteomes" id="UP000746160"/>
    </source>
</evidence>
<dbReference type="AlphaFoldDB" id="A0A9Q3L7A5"/>
<proteinExistence type="predicted"/>
<dbReference type="EMBL" id="JABZFG010000002">
    <property type="protein sequence ID" value="MBW0602478.1"/>
    <property type="molecule type" value="Genomic_DNA"/>
</dbReference>
<comment type="caution">
    <text evidence="2">The sequence shown here is derived from an EMBL/GenBank/DDBJ whole genome shotgun (WGS) entry which is preliminary data.</text>
</comment>
<reference evidence="2" key="1">
    <citation type="journal article" date="2021" name="Genes Genomics">
        <title>Comparative genomic analysis of Mycoplasma anatis strains.</title>
        <authorList>
            <person name="Zhou Q."/>
            <person name="Mai K."/>
            <person name="Yang D."/>
            <person name="Liu J."/>
            <person name="Yan Z."/>
            <person name="Luo C."/>
            <person name="Tan Y."/>
            <person name="Cao S."/>
            <person name="Zhou Q."/>
            <person name="Chen L."/>
            <person name="Chen F."/>
        </authorList>
    </citation>
    <scope>NUCLEOTIDE SEQUENCE</scope>
    <source>
        <strain evidence="2">DP07</strain>
    </source>
</reference>
<feature type="coiled-coil region" evidence="1">
    <location>
        <begin position="152"/>
        <end position="179"/>
    </location>
</feature>
<dbReference type="InterPro" id="IPR019219">
    <property type="entry name" value="DUF2130"/>
</dbReference>
<dbReference type="RefSeq" id="WP_218675335.1">
    <property type="nucleotide sequence ID" value="NZ_CP054878.1"/>
</dbReference>
<keyword evidence="1" id="KW-0175">Coiled coil</keyword>
<organism evidence="2 3">
    <name type="scientific">Mycoplasmopsis anatis</name>
    <dbReference type="NCBI Taxonomy" id="171279"/>
    <lineage>
        <taxon>Bacteria</taxon>
        <taxon>Bacillati</taxon>
        <taxon>Mycoplasmatota</taxon>
        <taxon>Mycoplasmoidales</taxon>
        <taxon>Metamycoplasmataceae</taxon>
        <taxon>Mycoplasmopsis</taxon>
    </lineage>
</organism>
<evidence type="ECO:0008006" key="4">
    <source>
        <dbReference type="Google" id="ProtNLM"/>
    </source>
</evidence>
<evidence type="ECO:0000256" key="1">
    <source>
        <dbReference type="SAM" id="Coils"/>
    </source>
</evidence>
<name>A0A9Q3L7A5_9BACT</name>
<gene>
    <name evidence="2" type="ORF">MADP07_00199</name>
</gene>
<dbReference type="Proteomes" id="UP000746160">
    <property type="component" value="Unassembled WGS sequence"/>
</dbReference>